<evidence type="ECO:0008006" key="4">
    <source>
        <dbReference type="Google" id="ProtNLM"/>
    </source>
</evidence>
<accession>A0A841U807</accession>
<name>A0A841U807_9BACL</name>
<evidence type="ECO:0000313" key="2">
    <source>
        <dbReference type="EMBL" id="MBB6694234.1"/>
    </source>
</evidence>
<keyword evidence="1" id="KW-0732">Signal</keyword>
<gene>
    <name evidence="2" type="ORF">H7B90_22835</name>
</gene>
<comment type="caution">
    <text evidence="2">The sequence shown here is derived from an EMBL/GenBank/DDBJ whole genome shotgun (WGS) entry which is preliminary data.</text>
</comment>
<dbReference type="RefSeq" id="WP_185138206.1">
    <property type="nucleotide sequence ID" value="NZ_JACJVR010000087.1"/>
</dbReference>
<sequence length="344" mass="38638">MKVIGQWMKIVVAALIFSFAFQFNVSAESGTNVLTLTDKGLQSGLNRLVQVQAVTRQEVNELTKPDATFAKLMKRYEDIDLVTKESVVYSLDPATGQAKELLAVGGSSYDKNSPSELQAAANSSVLVYRVDFFYFVADASINKPKFVQAGVVTSVTGSGQKPTNYTLILKNQTSDTRYGVYSDHAVNDTNKKVKLKEEVVLESPITRTWYWKGTSAAFANFPDHSYRAKEQASDPLFLNKKGVKYPEYKDPQSGIVLWEPPANLPVNQRTPGSTYRDDFIKYYEKNWGKPTKFKWDDVQIHHMKPAKYNGQDSVSNLIPLWKPGSTAKNGIMNHSEITTWWASY</sequence>
<feature type="signal peptide" evidence="1">
    <location>
        <begin position="1"/>
        <end position="27"/>
    </location>
</feature>
<evidence type="ECO:0000313" key="3">
    <source>
        <dbReference type="Proteomes" id="UP000553776"/>
    </source>
</evidence>
<protein>
    <recommendedName>
        <fullName evidence="4">HNH endonuclease</fullName>
    </recommendedName>
</protein>
<evidence type="ECO:0000256" key="1">
    <source>
        <dbReference type="SAM" id="SignalP"/>
    </source>
</evidence>
<dbReference type="EMBL" id="JACJVR010000087">
    <property type="protein sequence ID" value="MBB6694234.1"/>
    <property type="molecule type" value="Genomic_DNA"/>
</dbReference>
<proteinExistence type="predicted"/>
<keyword evidence="3" id="KW-1185">Reference proteome</keyword>
<dbReference type="Proteomes" id="UP000553776">
    <property type="component" value="Unassembled WGS sequence"/>
</dbReference>
<dbReference type="AlphaFoldDB" id="A0A841U807"/>
<reference evidence="2 3" key="1">
    <citation type="submission" date="2020-08" db="EMBL/GenBank/DDBJ databases">
        <title>Cohnella phylogeny.</title>
        <authorList>
            <person name="Dunlap C."/>
        </authorList>
    </citation>
    <scope>NUCLEOTIDE SEQUENCE [LARGE SCALE GENOMIC DNA]</scope>
    <source>
        <strain evidence="2 3">DSM 25239</strain>
    </source>
</reference>
<feature type="chain" id="PRO_5032842434" description="HNH endonuclease" evidence="1">
    <location>
        <begin position="28"/>
        <end position="344"/>
    </location>
</feature>
<organism evidence="2 3">
    <name type="scientific">Cohnella xylanilytica</name>
    <dbReference type="NCBI Taxonomy" id="557555"/>
    <lineage>
        <taxon>Bacteria</taxon>
        <taxon>Bacillati</taxon>
        <taxon>Bacillota</taxon>
        <taxon>Bacilli</taxon>
        <taxon>Bacillales</taxon>
        <taxon>Paenibacillaceae</taxon>
        <taxon>Cohnella</taxon>
    </lineage>
</organism>